<comment type="caution">
    <text evidence="1">The sequence shown here is derived from an EMBL/GenBank/DDBJ whole genome shotgun (WGS) entry which is preliminary data.</text>
</comment>
<protein>
    <submittedName>
        <fullName evidence="1">Uncharacterized protein</fullName>
    </submittedName>
</protein>
<name>A0ACC2U201_9FUNG</name>
<keyword evidence="2" id="KW-1185">Reference proteome</keyword>
<organism evidence="1 2">
    <name type="scientific">Entomophthora muscae</name>
    <dbReference type="NCBI Taxonomy" id="34485"/>
    <lineage>
        <taxon>Eukaryota</taxon>
        <taxon>Fungi</taxon>
        <taxon>Fungi incertae sedis</taxon>
        <taxon>Zoopagomycota</taxon>
        <taxon>Entomophthoromycotina</taxon>
        <taxon>Entomophthoromycetes</taxon>
        <taxon>Entomophthorales</taxon>
        <taxon>Entomophthoraceae</taxon>
        <taxon>Entomophthora</taxon>
    </lineage>
</organism>
<gene>
    <name evidence="1" type="ORF">DSO57_1021207</name>
</gene>
<sequence length="202" mass="23085">MITYSIQQTRNASTYSISNRSTHFTCHTQRKSVLLTTHNNELIVKINPRDYSDDGIIFGRDYFQGNLKYKTANMFDATLVLIANSLHCFTWKKTKTAYLLTNMHNKTLMEFKPDLGSPQTGQITQFARIDKTYLPVFVASLCFILSRNHGSKFKQLLRCISPSKISHCMGDFVSNIFKKTTHPRQADRQTLSLDGTLVICMA</sequence>
<dbReference type="Proteomes" id="UP001165960">
    <property type="component" value="Unassembled WGS sequence"/>
</dbReference>
<evidence type="ECO:0000313" key="1">
    <source>
        <dbReference type="EMBL" id="KAJ9080802.1"/>
    </source>
</evidence>
<proteinExistence type="predicted"/>
<reference evidence="1" key="1">
    <citation type="submission" date="2022-04" db="EMBL/GenBank/DDBJ databases">
        <title>Genome of the entomopathogenic fungus Entomophthora muscae.</title>
        <authorList>
            <person name="Elya C."/>
            <person name="Lovett B.R."/>
            <person name="Lee E."/>
            <person name="Macias A.M."/>
            <person name="Hajek A.E."/>
            <person name="De Bivort B.L."/>
            <person name="Kasson M.T."/>
            <person name="De Fine Licht H.H."/>
            <person name="Stajich J.E."/>
        </authorList>
    </citation>
    <scope>NUCLEOTIDE SEQUENCE</scope>
    <source>
        <strain evidence="1">Berkeley</strain>
    </source>
</reference>
<evidence type="ECO:0000313" key="2">
    <source>
        <dbReference type="Proteomes" id="UP001165960"/>
    </source>
</evidence>
<dbReference type="EMBL" id="QTSX02001522">
    <property type="protein sequence ID" value="KAJ9080802.1"/>
    <property type="molecule type" value="Genomic_DNA"/>
</dbReference>
<accession>A0ACC2U201</accession>